<evidence type="ECO:0000256" key="3">
    <source>
        <dbReference type="ARBA" id="ARBA00022475"/>
    </source>
</evidence>
<dbReference type="CDD" id="cd23562">
    <property type="entry name" value="TFP_LU_ECD_LYPD3_rpt1"/>
    <property type="match status" value="1"/>
</dbReference>
<name>A0A8D0BED2_SALMN</name>
<evidence type="ECO:0000256" key="11">
    <source>
        <dbReference type="SAM" id="MobiDB-lite"/>
    </source>
</evidence>
<dbReference type="AlphaFoldDB" id="A0A8D0BED2"/>
<organism evidence="13 14">
    <name type="scientific">Salvator merianae</name>
    <name type="common">Argentine black and white tegu</name>
    <name type="synonym">Tupinambis merianae</name>
    <dbReference type="NCBI Taxonomy" id="96440"/>
    <lineage>
        <taxon>Eukaryota</taxon>
        <taxon>Metazoa</taxon>
        <taxon>Chordata</taxon>
        <taxon>Craniata</taxon>
        <taxon>Vertebrata</taxon>
        <taxon>Euteleostomi</taxon>
        <taxon>Lepidosauria</taxon>
        <taxon>Squamata</taxon>
        <taxon>Bifurcata</taxon>
        <taxon>Unidentata</taxon>
        <taxon>Episquamata</taxon>
        <taxon>Laterata</taxon>
        <taxon>Teiioidea</taxon>
        <taxon>Teiidae</taxon>
        <taxon>Salvator</taxon>
    </lineage>
</organism>
<evidence type="ECO:0000256" key="1">
    <source>
        <dbReference type="ARBA" id="ARBA00004609"/>
    </source>
</evidence>
<dbReference type="GeneTree" id="ENSGT00940000153599"/>
<protein>
    <submittedName>
        <fullName evidence="13">LY6/PLAUR domain containing 3</fullName>
    </submittedName>
</protein>
<keyword evidence="7" id="KW-0472">Membrane</keyword>
<evidence type="ECO:0000313" key="14">
    <source>
        <dbReference type="Proteomes" id="UP000694421"/>
    </source>
</evidence>
<dbReference type="InterPro" id="IPR045860">
    <property type="entry name" value="Snake_toxin-like_sf"/>
</dbReference>
<keyword evidence="9" id="KW-0325">Glycoprotein</keyword>
<dbReference type="Ensembl" id="ENSSMRT00000008041.1">
    <property type="protein sequence ID" value="ENSSMRP00000006857.1"/>
    <property type="gene ID" value="ENSSMRG00000005556.1"/>
</dbReference>
<evidence type="ECO:0000256" key="9">
    <source>
        <dbReference type="ARBA" id="ARBA00023180"/>
    </source>
</evidence>
<reference evidence="13" key="1">
    <citation type="submission" date="2025-08" db="UniProtKB">
        <authorList>
            <consortium name="Ensembl"/>
        </authorList>
    </citation>
    <scope>IDENTIFICATION</scope>
</reference>
<reference evidence="13" key="2">
    <citation type="submission" date="2025-09" db="UniProtKB">
        <authorList>
            <consortium name="Ensembl"/>
        </authorList>
    </citation>
    <scope>IDENTIFICATION</scope>
</reference>
<evidence type="ECO:0000256" key="4">
    <source>
        <dbReference type="ARBA" id="ARBA00022525"/>
    </source>
</evidence>
<keyword evidence="6" id="KW-0732">Signal</keyword>
<comment type="subcellular location">
    <subcellularLocation>
        <location evidence="1">Cell membrane</location>
        <topology evidence="1">Lipid-anchor</topology>
        <topology evidence="1">GPI-anchor</topology>
    </subcellularLocation>
    <subcellularLocation>
        <location evidence="2">Secreted</location>
    </subcellularLocation>
</comment>
<dbReference type="PANTHER" id="PTHR10624:SF8">
    <property type="entry name" value="LY6_PLAUR DOMAIN-CONTAINING PROTEIN 3"/>
    <property type="match status" value="1"/>
</dbReference>
<feature type="domain" description="UPAR/Ly6" evidence="12">
    <location>
        <begin position="19"/>
        <end position="90"/>
    </location>
</feature>
<evidence type="ECO:0000256" key="2">
    <source>
        <dbReference type="ARBA" id="ARBA00004613"/>
    </source>
</evidence>
<feature type="domain" description="UPAR/Ly6" evidence="12">
    <location>
        <begin position="112"/>
        <end position="191"/>
    </location>
</feature>
<evidence type="ECO:0000256" key="5">
    <source>
        <dbReference type="ARBA" id="ARBA00022622"/>
    </source>
</evidence>
<evidence type="ECO:0000259" key="12">
    <source>
        <dbReference type="Pfam" id="PF00021"/>
    </source>
</evidence>
<accession>A0A8D0BED2</accession>
<dbReference type="GO" id="GO:0098552">
    <property type="term" value="C:side of membrane"/>
    <property type="evidence" value="ECO:0007669"/>
    <property type="project" value="UniProtKB-KW"/>
</dbReference>
<dbReference type="Gene3D" id="2.10.60.10">
    <property type="entry name" value="CD59"/>
    <property type="match status" value="2"/>
</dbReference>
<dbReference type="SUPFAM" id="SSF57302">
    <property type="entry name" value="Snake toxin-like"/>
    <property type="match status" value="2"/>
</dbReference>
<sequence length="317" mass="33747">EDAFSQSSRTPTQASTNFCSEGKIKKVKCPASTHVCVETVAAVEWSHGKFLIGEKGCGLGVPGTNDKAVEVHGILAFSQLHQCNSSRCNSKLNMKALALHPTGNESARVPNGVECYSCIGDDCSKDNSTIVKCYDSFKGCFHGNVTMRAGNFSMTRPIKGCVQDEECTRVTKGSPAITLAGSCCSGSLCNVDLSNKTHFSSKIPPPSVVFSQETRVTSTTTMTSAQPLDNVSAPPATSKPAVSVVETTSVSHHDDALEHDHEEHVEIIPTRGRSSVTNVKVEERHNQPAQTPYSPKGDAASLGVSMFLVMLMAGLLL</sequence>
<keyword evidence="5" id="KW-0336">GPI-anchor</keyword>
<feature type="region of interest" description="Disordered" evidence="11">
    <location>
        <begin position="221"/>
        <end position="240"/>
    </location>
</feature>
<evidence type="ECO:0000313" key="13">
    <source>
        <dbReference type="Ensembl" id="ENSSMRP00000006857.1"/>
    </source>
</evidence>
<dbReference type="GO" id="GO:0005576">
    <property type="term" value="C:extracellular region"/>
    <property type="evidence" value="ECO:0007669"/>
    <property type="project" value="UniProtKB-SubCell"/>
</dbReference>
<proteinExistence type="predicted"/>
<dbReference type="CDD" id="cd23563">
    <property type="entry name" value="TFP_LU_ECD_LYPD3_rpt2"/>
    <property type="match status" value="1"/>
</dbReference>
<keyword evidence="3" id="KW-1003">Cell membrane</keyword>
<dbReference type="PANTHER" id="PTHR10624">
    <property type="entry name" value="UROKINASE PLASMINOGEN ACTIVATOR SURFACE RECEPTOR-RELATED"/>
    <property type="match status" value="1"/>
</dbReference>
<keyword evidence="8" id="KW-1015">Disulfide bond</keyword>
<dbReference type="FunFam" id="2.10.60.10:FF:000017">
    <property type="entry name" value="Ly6/PLAUR domain-containing protein 3"/>
    <property type="match status" value="1"/>
</dbReference>
<dbReference type="InterPro" id="IPR016054">
    <property type="entry name" value="LY6_UPA_recep-like"/>
</dbReference>
<keyword evidence="4" id="KW-0964">Secreted</keyword>
<dbReference type="Pfam" id="PF00021">
    <property type="entry name" value="UPAR_LY6"/>
    <property type="match status" value="2"/>
</dbReference>
<evidence type="ECO:0000256" key="7">
    <source>
        <dbReference type="ARBA" id="ARBA00023136"/>
    </source>
</evidence>
<evidence type="ECO:0000256" key="6">
    <source>
        <dbReference type="ARBA" id="ARBA00022729"/>
    </source>
</evidence>
<dbReference type="GO" id="GO:0034392">
    <property type="term" value="P:negative regulation of smooth muscle cell apoptotic process"/>
    <property type="evidence" value="ECO:0007669"/>
    <property type="project" value="Ensembl"/>
</dbReference>
<evidence type="ECO:0000256" key="8">
    <source>
        <dbReference type="ARBA" id="ARBA00023157"/>
    </source>
</evidence>
<dbReference type="OMA" id="DYNDGSC"/>
<keyword evidence="10" id="KW-0449">Lipoprotein</keyword>
<keyword evidence="14" id="KW-1185">Reference proteome</keyword>
<evidence type="ECO:0000256" key="10">
    <source>
        <dbReference type="ARBA" id="ARBA00023288"/>
    </source>
</evidence>
<dbReference type="Proteomes" id="UP000694421">
    <property type="component" value="Unplaced"/>
</dbReference>
<dbReference type="GO" id="GO:0005886">
    <property type="term" value="C:plasma membrane"/>
    <property type="evidence" value="ECO:0007669"/>
    <property type="project" value="UniProtKB-SubCell"/>
</dbReference>